<protein>
    <submittedName>
        <fullName evidence="3">Ac13</fullName>
    </submittedName>
</protein>
<keyword evidence="4" id="KW-1185">Reference proteome</keyword>
<evidence type="ECO:0000259" key="2">
    <source>
        <dbReference type="Pfam" id="PF12299"/>
    </source>
</evidence>
<organism evidence="3 4">
    <name type="scientific">Lambdina fiscellaria nucleopolyhedrovirus</name>
    <dbReference type="NCBI Taxonomy" id="1642929"/>
    <lineage>
        <taxon>Viruses</taxon>
        <taxon>Viruses incertae sedis</taxon>
        <taxon>Naldaviricetes</taxon>
        <taxon>Lefavirales</taxon>
        <taxon>Baculoviridae</taxon>
        <taxon>Alphabaculovirus</taxon>
        <taxon>Alphabaculovirus lafiscellariae</taxon>
    </lineage>
</organism>
<feature type="domain" description="DUF3627" evidence="2">
    <location>
        <begin position="376"/>
        <end position="481"/>
    </location>
</feature>
<dbReference type="InterPro" id="IPR022549">
    <property type="entry name" value="DUF3627"/>
</dbReference>
<feature type="region of interest" description="Disordered" evidence="1">
    <location>
        <begin position="323"/>
        <end position="342"/>
    </location>
</feature>
<reference evidence="3 4" key="1">
    <citation type="journal article" date="2015" name="Genome Announc.">
        <title>Genome Sequence of an Alphabaculovirus Isolated from the Oak Looper, Lambdina fiscellaria, Contains a Putative 2-Kilobase-Pair Transposable Element Encoding a Transposase and a FLYWCH Domain-Containing Protein.</title>
        <authorList>
            <person name="Rohrmann G.F."/>
            <person name="Erlandson M.A."/>
            <person name="Theilmann D.A."/>
        </authorList>
    </citation>
    <scope>NUCLEOTIDE SEQUENCE [LARGE SCALE GENOMIC DNA]</scope>
    <source>
        <strain evidence="3">GR15</strain>
    </source>
</reference>
<dbReference type="RefSeq" id="YP_009133213.1">
    <property type="nucleotide sequence ID" value="NC_026922.1"/>
</dbReference>
<evidence type="ECO:0000256" key="1">
    <source>
        <dbReference type="SAM" id="MobiDB-lite"/>
    </source>
</evidence>
<feature type="region of interest" description="Disordered" evidence="1">
    <location>
        <begin position="255"/>
        <end position="275"/>
    </location>
</feature>
<proteinExistence type="predicted"/>
<dbReference type="KEGG" id="vg:24170834"/>
<dbReference type="GeneID" id="24170834"/>
<dbReference type="Pfam" id="PF12299">
    <property type="entry name" value="DUF3627"/>
    <property type="match status" value="1"/>
</dbReference>
<evidence type="ECO:0000313" key="3">
    <source>
        <dbReference type="EMBL" id="AKC91631.1"/>
    </source>
</evidence>
<feature type="compositionally biased region" description="Basic and acidic residues" evidence="1">
    <location>
        <begin position="27"/>
        <end position="37"/>
    </location>
</feature>
<name>A0A0E3Z6N7_9ABAC</name>
<dbReference type="OrthoDB" id="7030at10239"/>
<sequence>MFSNVLNKLLAMFLPPSEEQNEQADSQQRERRREEQKPWRSQRIISVKIDKNAVAFQRLLFVFRQGESGIRYAFDANDTMWLSMCDFTSSALCQNVEDVDELLRYARVDCINFKCLTTVLYGLHLLPHQKQITMAKRTDIEKIVQVLEKTNSDFEHLHAHLSEQLNAIEEIALYKQRADMANQHLERSFKMEQNETLFNQRELDQYIEQTLERKLENVIKQSLTRFNKATLEQMRVVVNEAVDNVNNRERRNCWFENDNANNDNDNDNDDDNNNTMANNFADRVAGNLCKRFVGMLSTASANGDNDEINKLCDRLCDKIQKSLQKSTPEADDDRNNGSGNGASIVFSIDNSANKNSSFNSWRRRRLRHTRRFNINNEVNEMRYDTVKYPKDATKHPRLAVFVKSKNTPALSYDNEHDKATLGNVATTDVAFLTGQNQHLKSNKRKYEAADMELVYDAVHPNPLMAVLCFNEELELKNFKFSKKSKRFYNVECDVETMKSFINEII</sequence>
<evidence type="ECO:0000313" key="4">
    <source>
        <dbReference type="Proteomes" id="UP000201190"/>
    </source>
</evidence>
<dbReference type="EMBL" id="KP752043">
    <property type="protein sequence ID" value="AKC91631.1"/>
    <property type="molecule type" value="Genomic_DNA"/>
</dbReference>
<dbReference type="Proteomes" id="UP000201190">
    <property type="component" value="Segment"/>
</dbReference>
<accession>A0A0E3Z6N7</accession>
<feature type="region of interest" description="Disordered" evidence="1">
    <location>
        <begin position="17"/>
        <end position="37"/>
    </location>
</feature>